<dbReference type="InterPro" id="IPR050317">
    <property type="entry name" value="Plant_Fungal_Acyltransferase"/>
</dbReference>
<evidence type="ECO:0000313" key="3">
    <source>
        <dbReference type="Proteomes" id="UP001359559"/>
    </source>
</evidence>
<evidence type="ECO:0000313" key="2">
    <source>
        <dbReference type="EMBL" id="KAK7284258.1"/>
    </source>
</evidence>
<dbReference type="Pfam" id="PF02458">
    <property type="entry name" value="Transferase"/>
    <property type="match status" value="1"/>
</dbReference>
<comment type="similarity">
    <text evidence="1">Belongs to the plant acyltransferase family.</text>
</comment>
<sequence length="443" mass="48698">MSNSKVTLHSKLTAVSSKPVSSGKTHTLSDLDSAMAFHTLHIIIYYNNQDNFFVSSDLSHLRESLSKVLTSYPTMTGRLATGVDGNWEVKCNDAGVRVIIATVDTTLHQWLSSASASQEKLLTAWDDMPHDPSTWSPFRIQINSFEGGGVAIGLSCNHMLADFSFLASFFKSWTETHRHLPITYPPSFTPLLNHSLPPYETTTKQPPTSPPKMATTTFKFSSSTIKQCLSKVHQTCPNATPFDFLAALFWSRIALLKPSTNHHQTHSLTLCTDFRSLLKAPLPIGYFGNALHFSTVSQKMENMMDSDQLGDTVSLVHEHLAGLAEEEIWSAIEGGKKLKSPSCMYGNELTCVCMEHLMDEANDESLLYAAKFGNNERPAHVTCQVGNVRGEGLIIVMPSNEGGVARNVLVMLVEEELAELSKDEVVLQLEPTVVLAGCGVVDH</sequence>
<dbReference type="Proteomes" id="UP001359559">
    <property type="component" value="Unassembled WGS sequence"/>
</dbReference>
<protein>
    <submittedName>
        <fullName evidence="2">Uncharacterized protein</fullName>
    </submittedName>
</protein>
<dbReference type="PANTHER" id="PTHR31642:SF316">
    <property type="entry name" value="PROTEIN ECERIFERUM 26-LIKE"/>
    <property type="match status" value="1"/>
</dbReference>
<evidence type="ECO:0000256" key="1">
    <source>
        <dbReference type="ARBA" id="ARBA00009861"/>
    </source>
</evidence>
<dbReference type="AlphaFoldDB" id="A0AAN9IQ80"/>
<dbReference type="InterPro" id="IPR023213">
    <property type="entry name" value="CAT-like_dom_sf"/>
</dbReference>
<dbReference type="Gene3D" id="3.30.559.10">
    <property type="entry name" value="Chloramphenicol acetyltransferase-like domain"/>
    <property type="match status" value="2"/>
</dbReference>
<keyword evidence="3" id="KW-1185">Reference proteome</keyword>
<accession>A0AAN9IQ80</accession>
<gene>
    <name evidence="2" type="ORF">RJT34_19002</name>
</gene>
<comment type="caution">
    <text evidence="2">The sequence shown here is derived from an EMBL/GenBank/DDBJ whole genome shotgun (WGS) entry which is preliminary data.</text>
</comment>
<dbReference type="GO" id="GO:0016747">
    <property type="term" value="F:acyltransferase activity, transferring groups other than amino-acyl groups"/>
    <property type="evidence" value="ECO:0007669"/>
    <property type="project" value="TreeGrafter"/>
</dbReference>
<organism evidence="2 3">
    <name type="scientific">Clitoria ternatea</name>
    <name type="common">Butterfly pea</name>
    <dbReference type="NCBI Taxonomy" id="43366"/>
    <lineage>
        <taxon>Eukaryota</taxon>
        <taxon>Viridiplantae</taxon>
        <taxon>Streptophyta</taxon>
        <taxon>Embryophyta</taxon>
        <taxon>Tracheophyta</taxon>
        <taxon>Spermatophyta</taxon>
        <taxon>Magnoliopsida</taxon>
        <taxon>eudicotyledons</taxon>
        <taxon>Gunneridae</taxon>
        <taxon>Pentapetalae</taxon>
        <taxon>rosids</taxon>
        <taxon>fabids</taxon>
        <taxon>Fabales</taxon>
        <taxon>Fabaceae</taxon>
        <taxon>Papilionoideae</taxon>
        <taxon>50 kb inversion clade</taxon>
        <taxon>NPAAA clade</taxon>
        <taxon>indigoferoid/millettioid clade</taxon>
        <taxon>Phaseoleae</taxon>
        <taxon>Clitoria</taxon>
    </lineage>
</organism>
<proteinExistence type="inferred from homology"/>
<dbReference type="SUPFAM" id="SSF52777">
    <property type="entry name" value="CoA-dependent acyltransferases"/>
    <property type="match status" value="1"/>
</dbReference>
<dbReference type="EMBL" id="JAYKXN010000005">
    <property type="protein sequence ID" value="KAK7284258.1"/>
    <property type="molecule type" value="Genomic_DNA"/>
</dbReference>
<dbReference type="PANTHER" id="PTHR31642">
    <property type="entry name" value="TRICHOTHECENE 3-O-ACETYLTRANSFERASE"/>
    <property type="match status" value="1"/>
</dbReference>
<name>A0AAN9IQ80_CLITE</name>
<reference evidence="2 3" key="1">
    <citation type="submission" date="2024-01" db="EMBL/GenBank/DDBJ databases">
        <title>The genomes of 5 underutilized Papilionoideae crops provide insights into root nodulation and disease resistance.</title>
        <authorList>
            <person name="Yuan L."/>
        </authorList>
    </citation>
    <scope>NUCLEOTIDE SEQUENCE [LARGE SCALE GENOMIC DNA]</scope>
    <source>
        <strain evidence="2">LY-2023</strain>
        <tissue evidence="2">Leaf</tissue>
    </source>
</reference>